<dbReference type="PANTHER" id="PTHR35970">
    <property type="entry name" value="SODIUM CHANNEL AND CLATHRIN LINKER 1"/>
    <property type="match status" value="1"/>
</dbReference>
<evidence type="ECO:0000313" key="3">
    <source>
        <dbReference type="EMBL" id="KFO35555.1"/>
    </source>
</evidence>
<keyword evidence="3" id="KW-0813">Transport</keyword>
<keyword evidence="1" id="KW-0175">Coiled coil</keyword>
<proteinExistence type="predicted"/>
<feature type="coiled-coil region" evidence="1">
    <location>
        <begin position="111"/>
        <end position="138"/>
    </location>
</feature>
<evidence type="ECO:0000313" key="4">
    <source>
        <dbReference type="Proteomes" id="UP000028990"/>
    </source>
</evidence>
<dbReference type="PANTHER" id="PTHR35970:SF1">
    <property type="entry name" value="SODIUM CHANNEL AND CLATHRIN LINKER 1"/>
    <property type="match status" value="1"/>
</dbReference>
<dbReference type="AlphaFoldDB" id="A0A091DZ22"/>
<gene>
    <name evidence="3" type="ORF">H920_03056</name>
</gene>
<keyword evidence="4" id="KW-1185">Reference proteome</keyword>
<evidence type="ECO:0000256" key="1">
    <source>
        <dbReference type="SAM" id="Coils"/>
    </source>
</evidence>
<feature type="region of interest" description="Disordered" evidence="2">
    <location>
        <begin position="143"/>
        <end position="181"/>
    </location>
</feature>
<dbReference type="GO" id="GO:0045162">
    <property type="term" value="P:clustering of voltage-gated sodium channels"/>
    <property type="evidence" value="ECO:0007669"/>
    <property type="project" value="InterPro"/>
</dbReference>
<keyword evidence="3" id="KW-0406">Ion transport</keyword>
<dbReference type="InterPro" id="IPR038911">
    <property type="entry name" value="SCLT1"/>
</dbReference>
<dbReference type="GO" id="GO:0034220">
    <property type="term" value="P:monoatomic ion transmembrane transport"/>
    <property type="evidence" value="ECO:0007669"/>
    <property type="project" value="UniProtKB-KW"/>
</dbReference>
<reference evidence="3 4" key="1">
    <citation type="submission" date="2013-11" db="EMBL/GenBank/DDBJ databases">
        <title>The Damaraland mole rat (Fukomys damarensis) genome and evolution of African mole rats.</title>
        <authorList>
            <person name="Gladyshev V.N."/>
            <person name="Fang X."/>
        </authorList>
    </citation>
    <scope>NUCLEOTIDE SEQUENCE [LARGE SCALE GENOMIC DNA]</scope>
    <source>
        <tissue evidence="3">Liver</tissue>
    </source>
</reference>
<feature type="compositionally biased region" description="Polar residues" evidence="2">
    <location>
        <begin position="146"/>
        <end position="171"/>
    </location>
</feature>
<dbReference type="Proteomes" id="UP000028990">
    <property type="component" value="Unassembled WGS sequence"/>
</dbReference>
<keyword evidence="3" id="KW-0407">Ion channel</keyword>
<feature type="compositionally biased region" description="Basic and acidic residues" evidence="2">
    <location>
        <begin position="172"/>
        <end position="181"/>
    </location>
</feature>
<dbReference type="GO" id="GO:0060271">
    <property type="term" value="P:cilium assembly"/>
    <property type="evidence" value="ECO:0007669"/>
    <property type="project" value="TreeGrafter"/>
</dbReference>
<name>A0A091DZ22_FUKDA</name>
<accession>A0A091DZ22</accession>
<protein>
    <submittedName>
        <fullName evidence="3">Sodium channel and clathrin linker 1</fullName>
    </submittedName>
</protein>
<dbReference type="GO" id="GO:0005814">
    <property type="term" value="C:centriole"/>
    <property type="evidence" value="ECO:0007669"/>
    <property type="project" value="TreeGrafter"/>
</dbReference>
<organism evidence="3 4">
    <name type="scientific">Fukomys damarensis</name>
    <name type="common">Damaraland mole rat</name>
    <name type="synonym">Cryptomys damarensis</name>
    <dbReference type="NCBI Taxonomy" id="885580"/>
    <lineage>
        <taxon>Eukaryota</taxon>
        <taxon>Metazoa</taxon>
        <taxon>Chordata</taxon>
        <taxon>Craniata</taxon>
        <taxon>Vertebrata</taxon>
        <taxon>Euteleostomi</taxon>
        <taxon>Mammalia</taxon>
        <taxon>Eutheria</taxon>
        <taxon>Euarchontoglires</taxon>
        <taxon>Glires</taxon>
        <taxon>Rodentia</taxon>
        <taxon>Hystricomorpha</taxon>
        <taxon>Bathyergidae</taxon>
        <taxon>Fukomys</taxon>
    </lineage>
</organism>
<evidence type="ECO:0000256" key="2">
    <source>
        <dbReference type="SAM" id="MobiDB-lite"/>
    </source>
</evidence>
<sequence>MTETASPSPRSGLGHRFQSRRAGQVDFRCWPGLPRGSVVVPQLLCGLGHHTALLPAASSLTWVARKTPGDPRTTSTDSRPFSPGFLAHLITEYDKHTAELGDQLKYYQKQMGEMKLQLENVIKENERLHSELKDVVEKQLEDLPFSSDTGNETFPDSETVRNLQEQLQLANQKKDHPFSTG</sequence>
<dbReference type="EMBL" id="KN121761">
    <property type="protein sequence ID" value="KFO35555.1"/>
    <property type="molecule type" value="Genomic_DNA"/>
</dbReference>